<organism evidence="4">
    <name type="scientific">marine metagenome</name>
    <dbReference type="NCBI Taxonomy" id="408172"/>
    <lineage>
        <taxon>unclassified sequences</taxon>
        <taxon>metagenomes</taxon>
        <taxon>ecological metagenomes</taxon>
    </lineage>
</organism>
<protein>
    <recommendedName>
        <fullName evidence="3">Luciferase-like domain-containing protein</fullName>
    </recommendedName>
</protein>
<gene>
    <name evidence="4" type="ORF">METZ01_LOCUS223942</name>
</gene>
<dbReference type="EMBL" id="UINC01053948">
    <property type="protein sequence ID" value="SVB71088.1"/>
    <property type="molecule type" value="Genomic_DNA"/>
</dbReference>
<evidence type="ECO:0000313" key="4">
    <source>
        <dbReference type="EMBL" id="SVB71088.1"/>
    </source>
</evidence>
<sequence length="239" mass="26816">MKFGIFQLLHSADKGPAKEVYDNALEQARLADELGFEGVWLAEHHFSSYGYSPNPLTFAVKIADQTKQLRIGTAVVVLPLYHPLRLAEEIALADQLTDGRLEVGLGRGYQRYEFERLGLDLDDSRPMFDEALEIIKLALTQESFSYEGKYYQVPETTIFPRPLQQPHPPFWIAAQSPISIVDTVQRGYNCITGGSSAPSGRVLQSWEVFRDAVNDAGISWPQEFTIQSQVHVAETDEIA</sequence>
<dbReference type="InterPro" id="IPR050766">
    <property type="entry name" value="Bact_Lucif_Oxidored"/>
</dbReference>
<dbReference type="Pfam" id="PF00296">
    <property type="entry name" value="Bac_luciferase"/>
    <property type="match status" value="1"/>
</dbReference>
<dbReference type="InterPro" id="IPR036661">
    <property type="entry name" value="Luciferase-like_sf"/>
</dbReference>
<dbReference type="GO" id="GO:0005829">
    <property type="term" value="C:cytosol"/>
    <property type="evidence" value="ECO:0007669"/>
    <property type="project" value="TreeGrafter"/>
</dbReference>
<dbReference type="InterPro" id="IPR011251">
    <property type="entry name" value="Luciferase-like_dom"/>
</dbReference>
<feature type="non-terminal residue" evidence="4">
    <location>
        <position position="239"/>
    </location>
</feature>
<evidence type="ECO:0000259" key="3">
    <source>
        <dbReference type="Pfam" id="PF00296"/>
    </source>
</evidence>
<dbReference type="Gene3D" id="3.20.20.30">
    <property type="entry name" value="Luciferase-like domain"/>
    <property type="match status" value="1"/>
</dbReference>
<evidence type="ECO:0000256" key="2">
    <source>
        <dbReference type="ARBA" id="ARBA00023033"/>
    </source>
</evidence>
<dbReference type="AlphaFoldDB" id="A0A382G773"/>
<keyword evidence="2" id="KW-0503">Monooxygenase</keyword>
<proteinExistence type="predicted"/>
<dbReference type="GO" id="GO:0004497">
    <property type="term" value="F:monooxygenase activity"/>
    <property type="evidence" value="ECO:0007669"/>
    <property type="project" value="UniProtKB-KW"/>
</dbReference>
<evidence type="ECO:0000256" key="1">
    <source>
        <dbReference type="ARBA" id="ARBA00023002"/>
    </source>
</evidence>
<dbReference type="GO" id="GO:0016705">
    <property type="term" value="F:oxidoreductase activity, acting on paired donors, with incorporation or reduction of molecular oxygen"/>
    <property type="evidence" value="ECO:0007669"/>
    <property type="project" value="InterPro"/>
</dbReference>
<name>A0A382G773_9ZZZZ</name>
<keyword evidence="1" id="KW-0560">Oxidoreductase</keyword>
<dbReference type="PANTHER" id="PTHR30137:SF8">
    <property type="entry name" value="BLR5498 PROTEIN"/>
    <property type="match status" value="1"/>
</dbReference>
<accession>A0A382G773</accession>
<dbReference type="PANTHER" id="PTHR30137">
    <property type="entry name" value="LUCIFERASE-LIKE MONOOXYGENASE"/>
    <property type="match status" value="1"/>
</dbReference>
<reference evidence="4" key="1">
    <citation type="submission" date="2018-05" db="EMBL/GenBank/DDBJ databases">
        <authorList>
            <person name="Lanie J.A."/>
            <person name="Ng W.-L."/>
            <person name="Kazmierczak K.M."/>
            <person name="Andrzejewski T.M."/>
            <person name="Davidsen T.M."/>
            <person name="Wayne K.J."/>
            <person name="Tettelin H."/>
            <person name="Glass J.I."/>
            <person name="Rusch D."/>
            <person name="Podicherti R."/>
            <person name="Tsui H.-C.T."/>
            <person name="Winkler M.E."/>
        </authorList>
    </citation>
    <scope>NUCLEOTIDE SEQUENCE</scope>
</reference>
<feature type="domain" description="Luciferase-like" evidence="3">
    <location>
        <begin position="1"/>
        <end position="237"/>
    </location>
</feature>
<dbReference type="SUPFAM" id="SSF51679">
    <property type="entry name" value="Bacterial luciferase-like"/>
    <property type="match status" value="1"/>
</dbReference>